<proteinExistence type="predicted"/>
<keyword evidence="7" id="KW-1185">Reference proteome</keyword>
<dbReference type="RefSeq" id="WP_059066628.1">
    <property type="nucleotide sequence ID" value="NZ_JAOQJX010000005.1"/>
</dbReference>
<dbReference type="InterPro" id="IPR023873">
    <property type="entry name" value="FeFe-hyd_GTPase_HydF"/>
</dbReference>
<sequence>MSNLNATPSANRLHIGIFGRRNAGKSSIINALTGQDLAIVSDIQGTTTDPVLKAMELLPLGPVVLIDTPGLDDEGALGALRVKKAFQMLNKTDIAVLVVDAGVGLTEKDREILRKIQEKEIPYVIAYNKCDRTPLSPAAEENVIHVSAATGKNIHQLKELIARCAATENIDKKIVGDLLSPGDFVVLVVPIDSAAPKGRLILPQQQTIRDILDSGAVAVTVRDTELEDTLRRLDRQPALVITDSQVFEQAAAVTPPDIPLTSFSILFARYKGDLKILTEGAAVLDELKENDTVLISEGCTHHRQCNDIGTVKLPNWIQKHTGRQLRFAFTSGTQFPDDLSPYQLVIHCGGCMLNDREMKYRLRCAKDQGIPITNYGTAIAHMKGILKRSTSIFSL</sequence>
<dbReference type="InterPro" id="IPR027417">
    <property type="entry name" value="P-loop_NTPase"/>
</dbReference>
<name>A0ABT2T9N4_9FIRM</name>
<keyword evidence="2" id="KW-0342">GTP-binding</keyword>
<dbReference type="PANTHER" id="PTHR42714">
    <property type="entry name" value="TRNA MODIFICATION GTPASE GTPBP3"/>
    <property type="match status" value="1"/>
</dbReference>
<keyword evidence="1" id="KW-0547">Nucleotide-binding</keyword>
<dbReference type="PRINTS" id="PR00326">
    <property type="entry name" value="GTP1OBG"/>
</dbReference>
<dbReference type="Gene3D" id="3.40.50.11420">
    <property type="match status" value="1"/>
</dbReference>
<dbReference type="NCBIfam" id="TIGR03918">
    <property type="entry name" value="GTP_HydF"/>
    <property type="match status" value="1"/>
</dbReference>
<dbReference type="SUPFAM" id="SSF52540">
    <property type="entry name" value="P-loop containing nucleoside triphosphate hydrolases"/>
    <property type="match status" value="1"/>
</dbReference>
<dbReference type="PANTHER" id="PTHR42714:SF6">
    <property type="entry name" value="TRANSLATION INITIATION FACTOR IF-2"/>
    <property type="match status" value="1"/>
</dbReference>
<dbReference type="EMBL" id="JAOQJX010000005">
    <property type="protein sequence ID" value="MCU6746983.1"/>
    <property type="molecule type" value="Genomic_DNA"/>
</dbReference>
<dbReference type="Gene3D" id="3.40.50.11410">
    <property type="match status" value="1"/>
</dbReference>
<feature type="domain" description="Hydrogen maturase F tetramerization" evidence="5">
    <location>
        <begin position="277"/>
        <end position="390"/>
    </location>
</feature>
<dbReference type="Pfam" id="PF18133">
    <property type="entry name" value="HydF_tetramer"/>
    <property type="match status" value="1"/>
</dbReference>
<evidence type="ECO:0000313" key="6">
    <source>
        <dbReference type="EMBL" id="MCU6746983.1"/>
    </source>
</evidence>
<gene>
    <name evidence="6" type="primary">hydF</name>
    <name evidence="6" type="ORF">OCV51_04845</name>
</gene>
<dbReference type="InterPro" id="IPR041606">
    <property type="entry name" value="HydF_dimer"/>
</dbReference>
<dbReference type="InterPro" id="IPR006073">
    <property type="entry name" value="GTP-bd"/>
</dbReference>
<reference evidence="6 7" key="1">
    <citation type="journal article" date="2021" name="ISME Commun">
        <title>Automated analysis of genomic sequences facilitates high-throughput and comprehensive description of bacteria.</title>
        <authorList>
            <person name="Hitch T.C.A."/>
        </authorList>
    </citation>
    <scope>NUCLEOTIDE SEQUENCE [LARGE SCALE GENOMIC DNA]</scope>
    <source>
        <strain evidence="6 7">H2_18</strain>
    </source>
</reference>
<feature type="domain" description="G" evidence="3">
    <location>
        <begin position="14"/>
        <end position="129"/>
    </location>
</feature>
<evidence type="ECO:0000313" key="7">
    <source>
        <dbReference type="Proteomes" id="UP001652394"/>
    </source>
</evidence>
<dbReference type="InterPro" id="IPR040644">
    <property type="entry name" value="HydF_tetramer"/>
</dbReference>
<evidence type="ECO:0000256" key="2">
    <source>
        <dbReference type="ARBA" id="ARBA00023134"/>
    </source>
</evidence>
<evidence type="ECO:0000259" key="4">
    <source>
        <dbReference type="Pfam" id="PF18128"/>
    </source>
</evidence>
<dbReference type="InterPro" id="IPR005225">
    <property type="entry name" value="Small_GTP-bd"/>
</dbReference>
<dbReference type="Pfam" id="PF18128">
    <property type="entry name" value="HydF_dimer"/>
    <property type="match status" value="1"/>
</dbReference>
<dbReference type="Proteomes" id="UP001652394">
    <property type="component" value="Unassembled WGS sequence"/>
</dbReference>
<evidence type="ECO:0000256" key="1">
    <source>
        <dbReference type="ARBA" id="ARBA00022741"/>
    </source>
</evidence>
<comment type="caution">
    <text evidence="6">The sequence shown here is derived from an EMBL/GenBank/DDBJ whole genome shotgun (WGS) entry which is preliminary data.</text>
</comment>
<feature type="domain" description="Hydrogen maturase F dimerization" evidence="4">
    <location>
        <begin position="174"/>
        <end position="272"/>
    </location>
</feature>
<dbReference type="CDD" id="cd00880">
    <property type="entry name" value="Era_like"/>
    <property type="match status" value="1"/>
</dbReference>
<dbReference type="Pfam" id="PF01926">
    <property type="entry name" value="MMR_HSR1"/>
    <property type="match status" value="1"/>
</dbReference>
<protein>
    <submittedName>
        <fullName evidence="6">[FeFe] hydrogenase H-cluster maturation GTPase HydF</fullName>
    </submittedName>
</protein>
<evidence type="ECO:0000259" key="5">
    <source>
        <dbReference type="Pfam" id="PF18133"/>
    </source>
</evidence>
<dbReference type="NCBIfam" id="TIGR00231">
    <property type="entry name" value="small_GTP"/>
    <property type="match status" value="1"/>
</dbReference>
<organism evidence="6 7">
    <name type="scientific">Faecalicatena acetigenes</name>
    <dbReference type="NCBI Taxonomy" id="2981790"/>
    <lineage>
        <taxon>Bacteria</taxon>
        <taxon>Bacillati</taxon>
        <taxon>Bacillota</taxon>
        <taxon>Clostridia</taxon>
        <taxon>Lachnospirales</taxon>
        <taxon>Lachnospiraceae</taxon>
        <taxon>Faecalicatena</taxon>
    </lineage>
</organism>
<dbReference type="Gene3D" id="3.40.50.300">
    <property type="entry name" value="P-loop containing nucleotide triphosphate hydrolases"/>
    <property type="match status" value="1"/>
</dbReference>
<accession>A0ABT2T9N4</accession>
<evidence type="ECO:0000259" key="3">
    <source>
        <dbReference type="Pfam" id="PF01926"/>
    </source>
</evidence>